<keyword evidence="7 8" id="KW-0482">Metalloprotease</keyword>
<dbReference type="EMBL" id="BAABRT010000024">
    <property type="protein sequence ID" value="GAA5526028.1"/>
    <property type="molecule type" value="Genomic_DNA"/>
</dbReference>
<evidence type="ECO:0000256" key="5">
    <source>
        <dbReference type="ARBA" id="ARBA00022801"/>
    </source>
</evidence>
<evidence type="ECO:0000256" key="6">
    <source>
        <dbReference type="ARBA" id="ARBA00022833"/>
    </source>
</evidence>
<comment type="subcellular location">
    <subcellularLocation>
        <location evidence="8">Periplasm</location>
    </subcellularLocation>
</comment>
<evidence type="ECO:0000256" key="7">
    <source>
        <dbReference type="ARBA" id="ARBA00023049"/>
    </source>
</evidence>
<dbReference type="GO" id="GO:0006508">
    <property type="term" value="P:proteolysis"/>
    <property type="evidence" value="ECO:0007669"/>
    <property type="project" value="UniProtKB-KW"/>
</dbReference>
<name>A0ABP9WUT8_9GAMM</name>
<dbReference type="Pfam" id="PF01435">
    <property type="entry name" value="Peptidase_M48"/>
    <property type="match status" value="1"/>
</dbReference>
<dbReference type="InterPro" id="IPR001915">
    <property type="entry name" value="Peptidase_M48"/>
</dbReference>
<dbReference type="InterPro" id="IPR051156">
    <property type="entry name" value="Mito/Outer_Membr_Metalloprot"/>
</dbReference>
<accession>A0ABP9WUT8</accession>
<dbReference type="PANTHER" id="PTHR22726">
    <property type="entry name" value="METALLOENDOPEPTIDASE OMA1"/>
    <property type="match status" value="1"/>
</dbReference>
<evidence type="ECO:0000313" key="11">
    <source>
        <dbReference type="EMBL" id="GAA5526028.1"/>
    </source>
</evidence>
<evidence type="ECO:0000256" key="8">
    <source>
        <dbReference type="HAMAP-Rule" id="MF_00997"/>
    </source>
</evidence>
<feature type="domain" description="Peptidase M48" evidence="10">
    <location>
        <begin position="112"/>
        <end position="298"/>
    </location>
</feature>
<dbReference type="Gene3D" id="1.25.40.10">
    <property type="entry name" value="Tetratricopeptide repeat domain"/>
    <property type="match status" value="1"/>
</dbReference>
<dbReference type="HAMAP" id="MF_00997">
    <property type="entry name" value="Protease_BepA"/>
    <property type="match status" value="1"/>
</dbReference>
<dbReference type="InterPro" id="IPR030873">
    <property type="entry name" value="Protease_BepA"/>
</dbReference>
<dbReference type="Gene3D" id="3.30.2010.10">
    <property type="entry name" value="Metalloproteases ('zincins'), catalytic domain"/>
    <property type="match status" value="1"/>
</dbReference>
<feature type="binding site" evidence="8">
    <location>
        <position position="242"/>
    </location>
    <ligand>
        <name>Zn(2+)</name>
        <dbReference type="ChEBI" id="CHEBI:29105"/>
        <note>catalytic</note>
    </ligand>
</feature>
<organism evidence="11 12">
    <name type="scientific">Microbulbifer aestuariivivens</name>
    <dbReference type="NCBI Taxonomy" id="1908308"/>
    <lineage>
        <taxon>Bacteria</taxon>
        <taxon>Pseudomonadati</taxon>
        <taxon>Pseudomonadota</taxon>
        <taxon>Gammaproteobacteria</taxon>
        <taxon>Cellvibrionales</taxon>
        <taxon>Microbulbiferaceae</taxon>
        <taxon>Microbulbifer</taxon>
    </lineage>
</organism>
<evidence type="ECO:0000256" key="9">
    <source>
        <dbReference type="SAM" id="MobiDB-lite"/>
    </source>
</evidence>
<keyword evidence="2 8" id="KW-0479">Metal-binding</keyword>
<comment type="similarity">
    <text evidence="8">Belongs to the peptidase M48 family. BepA subfamily.</text>
</comment>
<comment type="function">
    <text evidence="8">Functions as both a chaperone and a metalloprotease. Maintains the integrity of the outer membrane by promoting either the assembly or the elimination of outer membrane proteins, depending on their folding state.</text>
</comment>
<evidence type="ECO:0000256" key="3">
    <source>
        <dbReference type="ARBA" id="ARBA00022729"/>
    </source>
</evidence>
<dbReference type="EC" id="3.4.-.-" evidence="8"/>
<keyword evidence="5 8" id="KW-0378">Hydrolase</keyword>
<keyword evidence="12" id="KW-1185">Reference proteome</keyword>
<evidence type="ECO:0000256" key="4">
    <source>
        <dbReference type="ARBA" id="ARBA00022764"/>
    </source>
</evidence>
<dbReference type="Proteomes" id="UP001408594">
    <property type="component" value="Unassembled WGS sequence"/>
</dbReference>
<keyword evidence="6 8" id="KW-0862">Zinc</keyword>
<dbReference type="SMART" id="SM00028">
    <property type="entry name" value="TPR"/>
    <property type="match status" value="4"/>
</dbReference>
<feature type="compositionally biased region" description="Polar residues" evidence="9">
    <location>
        <begin position="1"/>
        <end position="10"/>
    </location>
</feature>
<dbReference type="GO" id="GO:0008233">
    <property type="term" value="F:peptidase activity"/>
    <property type="evidence" value="ECO:0007669"/>
    <property type="project" value="UniProtKB-KW"/>
</dbReference>
<dbReference type="InterPro" id="IPR011990">
    <property type="entry name" value="TPR-like_helical_dom_sf"/>
</dbReference>
<keyword evidence="1 8" id="KW-0645">Protease</keyword>
<dbReference type="Pfam" id="PF14559">
    <property type="entry name" value="TPR_19"/>
    <property type="match status" value="1"/>
</dbReference>
<feature type="region of interest" description="Disordered" evidence="9">
    <location>
        <begin position="1"/>
        <end position="28"/>
    </location>
</feature>
<comment type="caution">
    <text evidence="11">The sequence shown here is derived from an EMBL/GenBank/DDBJ whole genome shotgun (WGS) entry which is preliminary data.</text>
</comment>
<proteinExistence type="inferred from homology"/>
<gene>
    <name evidence="11" type="primary">bepA_5</name>
    <name evidence="11" type="ORF">Maes01_02617</name>
</gene>
<reference evidence="11 12" key="1">
    <citation type="submission" date="2024-02" db="EMBL/GenBank/DDBJ databases">
        <title>Microbulbifer aestuariivivens NBRC 112533.</title>
        <authorList>
            <person name="Ichikawa N."/>
            <person name="Katano-Makiyama Y."/>
            <person name="Hidaka K."/>
        </authorList>
    </citation>
    <scope>NUCLEOTIDE SEQUENCE [LARGE SCALE GENOMIC DNA]</scope>
    <source>
        <strain evidence="11 12">NBRC 112533</strain>
    </source>
</reference>
<comment type="cofactor">
    <cofactor evidence="8">
        <name>Zn(2+)</name>
        <dbReference type="ChEBI" id="CHEBI:29105"/>
    </cofactor>
    <text evidence="8">Binds 1 zinc ion per subunit.</text>
</comment>
<feature type="binding site" evidence="8">
    <location>
        <position position="180"/>
    </location>
    <ligand>
        <name>Zn(2+)</name>
        <dbReference type="ChEBI" id="CHEBI:29105"/>
        <note>catalytic</note>
    </ligand>
</feature>
<evidence type="ECO:0000256" key="2">
    <source>
        <dbReference type="ARBA" id="ARBA00022723"/>
    </source>
</evidence>
<feature type="active site" evidence="8">
    <location>
        <position position="177"/>
    </location>
</feature>
<sequence length="525" mass="58259">MLMSSLSSRFKTTDRAVHAMRHNPKFSQRQPLRRSLRRLVQSELVATLFAVGLGMLIVAAPAVAVSDNSQIRLPELGDSSSGLVSHGREKELGQMWLRMFRSQVRTSNDALLQQYVEDTLKGLAQHAPLEDKTLDVVVVKNDTMNAFAVPGGVVGVHTGLFLFAENEDQFASVLAHELAHLSQRHYARTLEAQRNSTLPTLAGMLGALVLAATAGGDAGIAAMTATQAAALDSQLRFSRQNEQEADRVGIDTLAKAGKDPEAAGEMFEQMLKATRYYRRPPEFLLTHPVTEKRIADAKLRASRMPDVHNSDNREYHLMRARIRVAAESTPQQAVKRFQAELRGINDNEDASRYGLALAQVAAGKPDEALETLQPLLEREPDKAAFVLARADVDLAREDYTSATRRLDKALSRNPGDHALTMGLANAHFKAGNYLAAERILERHSRVRRKDPAVWYLLAETHGLAGDIVGVHEARAEYYILNGVFDKAAQHLRHGVRLAQNDYQMHAILQQRLKDVLKMQQDIKEL</sequence>
<evidence type="ECO:0000256" key="1">
    <source>
        <dbReference type="ARBA" id="ARBA00022670"/>
    </source>
</evidence>
<evidence type="ECO:0000313" key="12">
    <source>
        <dbReference type="Proteomes" id="UP001408594"/>
    </source>
</evidence>
<feature type="active site" description="Proton donor" evidence="8">
    <location>
        <position position="246"/>
    </location>
</feature>
<dbReference type="SUPFAM" id="SSF48452">
    <property type="entry name" value="TPR-like"/>
    <property type="match status" value="1"/>
</dbReference>
<dbReference type="InterPro" id="IPR019734">
    <property type="entry name" value="TPR_rpt"/>
</dbReference>
<feature type="binding site" evidence="8">
    <location>
        <position position="176"/>
    </location>
    <ligand>
        <name>Zn(2+)</name>
        <dbReference type="ChEBI" id="CHEBI:29105"/>
        <note>catalytic</note>
    </ligand>
</feature>
<dbReference type="PANTHER" id="PTHR22726:SF1">
    <property type="entry name" value="METALLOENDOPEPTIDASE OMA1, MITOCHONDRIAL"/>
    <property type="match status" value="1"/>
</dbReference>
<protein>
    <recommendedName>
        <fullName evidence="8">Putative beta-barrel assembly-enhancing protease</fullName>
        <ecNumber evidence="8">3.4.-.-</ecNumber>
    </recommendedName>
</protein>
<keyword evidence="4 8" id="KW-0574">Periplasm</keyword>
<evidence type="ECO:0000259" key="10">
    <source>
        <dbReference type="Pfam" id="PF01435"/>
    </source>
</evidence>
<keyword evidence="3 8" id="KW-0732">Signal</keyword>